<sequence>MRRAARLAIAVALVATARPLAAQRLAWDVSAGVGAMPDAFSARCGAGGRSSGGGFLLGVAGRWRLPPLVVLEADLSTGISTFAKGCDAVLRARATPLGDGRVAEREFVGYAVETRDPAFWAASLRAGVETPEGAPRRVPLLRATAGAGLVRNAAKPQLEPLVVLAGGVGTRGRGARVMLEGEWTYFRADARERLTVVRPATATTPRSVESTSEGAIRLPQGWTVARLRVEFPIGARRR</sequence>
<dbReference type="Proteomes" id="UP001161325">
    <property type="component" value="Unassembled WGS sequence"/>
</dbReference>
<protein>
    <submittedName>
        <fullName evidence="2">Uncharacterized protein</fullName>
    </submittedName>
</protein>
<gene>
    <name evidence="2" type="ORF">rosag_49360</name>
</gene>
<feature type="chain" id="PRO_5041323126" evidence="1">
    <location>
        <begin position="23"/>
        <end position="238"/>
    </location>
</feature>
<evidence type="ECO:0000256" key="1">
    <source>
        <dbReference type="SAM" id="SignalP"/>
    </source>
</evidence>
<name>A0AA37VD41_9BACT</name>
<organism evidence="2 3">
    <name type="scientific">Roseisolibacter agri</name>
    <dbReference type="NCBI Taxonomy" id="2014610"/>
    <lineage>
        <taxon>Bacteria</taxon>
        <taxon>Pseudomonadati</taxon>
        <taxon>Gemmatimonadota</taxon>
        <taxon>Gemmatimonadia</taxon>
        <taxon>Gemmatimonadales</taxon>
        <taxon>Gemmatimonadaceae</taxon>
        <taxon>Roseisolibacter</taxon>
    </lineage>
</organism>
<reference evidence="2" key="1">
    <citation type="submission" date="2022-08" db="EMBL/GenBank/DDBJ databases">
        <title>Draft genome sequencing of Roseisolibacter agri AW1220.</title>
        <authorList>
            <person name="Tobiishi Y."/>
            <person name="Tonouchi A."/>
        </authorList>
    </citation>
    <scope>NUCLEOTIDE SEQUENCE</scope>
    <source>
        <strain evidence="2">AW1220</strain>
    </source>
</reference>
<dbReference type="AlphaFoldDB" id="A0AA37VD41"/>
<keyword evidence="1" id="KW-0732">Signal</keyword>
<dbReference type="EMBL" id="BRXS01000010">
    <property type="protein sequence ID" value="GLC28423.1"/>
    <property type="molecule type" value="Genomic_DNA"/>
</dbReference>
<evidence type="ECO:0000313" key="2">
    <source>
        <dbReference type="EMBL" id="GLC28423.1"/>
    </source>
</evidence>
<dbReference type="RefSeq" id="WP_284352821.1">
    <property type="nucleotide sequence ID" value="NZ_BRXS01000010.1"/>
</dbReference>
<feature type="signal peptide" evidence="1">
    <location>
        <begin position="1"/>
        <end position="22"/>
    </location>
</feature>
<evidence type="ECO:0000313" key="3">
    <source>
        <dbReference type="Proteomes" id="UP001161325"/>
    </source>
</evidence>
<proteinExistence type="predicted"/>
<accession>A0AA37VD41</accession>
<comment type="caution">
    <text evidence="2">The sequence shown here is derived from an EMBL/GenBank/DDBJ whole genome shotgun (WGS) entry which is preliminary data.</text>
</comment>
<keyword evidence="3" id="KW-1185">Reference proteome</keyword>